<feature type="compositionally biased region" description="Basic and acidic residues" evidence="1">
    <location>
        <begin position="494"/>
        <end position="506"/>
    </location>
</feature>
<feature type="region of interest" description="Disordered" evidence="1">
    <location>
        <begin position="154"/>
        <end position="174"/>
    </location>
</feature>
<organism evidence="2">
    <name type="scientific">Cuerna arida</name>
    <dbReference type="NCBI Taxonomy" id="1464854"/>
    <lineage>
        <taxon>Eukaryota</taxon>
        <taxon>Metazoa</taxon>
        <taxon>Ecdysozoa</taxon>
        <taxon>Arthropoda</taxon>
        <taxon>Hexapoda</taxon>
        <taxon>Insecta</taxon>
        <taxon>Pterygota</taxon>
        <taxon>Neoptera</taxon>
        <taxon>Paraneoptera</taxon>
        <taxon>Hemiptera</taxon>
        <taxon>Auchenorrhyncha</taxon>
        <taxon>Membracoidea</taxon>
        <taxon>Cicadellidae</taxon>
        <taxon>Cicadellinae</taxon>
        <taxon>Proconiini</taxon>
        <taxon>Cuerna</taxon>
    </lineage>
</organism>
<evidence type="ECO:0008006" key="3">
    <source>
        <dbReference type="Google" id="ProtNLM"/>
    </source>
</evidence>
<reference evidence="2" key="1">
    <citation type="submission" date="2015-11" db="EMBL/GenBank/DDBJ databases">
        <title>De novo transcriptome assembly of four potential Pierce s Disease insect vectors from Arizona vineyards.</title>
        <authorList>
            <person name="Tassone E.E."/>
        </authorList>
    </citation>
    <scope>NUCLEOTIDE SEQUENCE</scope>
</reference>
<name>A0A1B6G909_9HEMI</name>
<feature type="region of interest" description="Disordered" evidence="1">
    <location>
        <begin position="433"/>
        <end position="537"/>
    </location>
</feature>
<dbReference type="GO" id="GO:0042797">
    <property type="term" value="P:tRNA transcription by RNA polymerase III"/>
    <property type="evidence" value="ECO:0007669"/>
    <property type="project" value="TreeGrafter"/>
</dbReference>
<dbReference type="PANTHER" id="PTHR12069:SF0">
    <property type="entry name" value="DNA-DIRECTED RNA POLYMERASE III SUBUNIT RPC5"/>
    <property type="match status" value="1"/>
</dbReference>
<feature type="compositionally biased region" description="Basic and acidic residues" evidence="1">
    <location>
        <begin position="528"/>
        <end position="537"/>
    </location>
</feature>
<feature type="compositionally biased region" description="Polar residues" evidence="1">
    <location>
        <begin position="477"/>
        <end position="487"/>
    </location>
</feature>
<dbReference type="AlphaFoldDB" id="A0A1B6G909"/>
<dbReference type="GO" id="GO:0005666">
    <property type="term" value="C:RNA polymerase III complex"/>
    <property type="evidence" value="ECO:0007669"/>
    <property type="project" value="TreeGrafter"/>
</dbReference>
<accession>A0A1B6G909</accession>
<evidence type="ECO:0000256" key="1">
    <source>
        <dbReference type="SAM" id="MobiDB-lite"/>
    </source>
</evidence>
<proteinExistence type="predicted"/>
<dbReference type="Pfam" id="PF04801">
    <property type="entry name" value="RPC5"/>
    <property type="match status" value="1"/>
</dbReference>
<protein>
    <recommendedName>
        <fullName evidence="3">DNA-directed RNA polymerase III subunit RPC5</fullName>
    </recommendedName>
</protein>
<dbReference type="PANTHER" id="PTHR12069">
    <property type="entry name" value="DNA-DIRECTED RNA POLYMERASES III 80 KDA POLYPEPTIDE RNA POLYMERASE III SUBUNIT 5"/>
    <property type="match status" value="1"/>
</dbReference>
<sequence length="537" mass="60905">MNEDEEDPVVSEMPVFLTHTLEDQLYLIQHPTRPAALPPENDNIIKCCFKPEHQELFMELSVDTENPNYDTSHGEQIAINVDGGKNRPDSEKFFKSSLMDKRTLQSTRVVTDTSSCALATLKNRQMFIVPLKGIVSVQPTFPHLDVTDKRAKEEAKEMGEDVSGGEEEESEKQVTVKFARQESDRVKRAREQSYNYLSKRSAEEKWYQTKYHLPNSRQSEREKAKLTSVELTDQLGAMCLTARQYMDNLVPVQQDPTWVLPSMPSHITSLTALSNLPLPDIVLAILKEVKIITFEQLAGLLAGQADRVKLLRCVQQVAVLVQGNWVIRSECLYSKESISEHNGVPGEIMCRARDYILYLLSEGKVLERKQVAATVRLPPEELKTLLSQVAKLRRNKGWELVLPPDLEFIDRNSEVVERQTRAWASKFKQIMEALEGEGTTTQGKGRSRRRESSMSGGSDLESPQRLKAPVRHRKDSSFSSDTESGTESGRRKRNSESSEGRKVKTEQRKKRNSESGSEPKLNGKSKRTKNEIPEVFS</sequence>
<dbReference type="EMBL" id="GECZ01010842">
    <property type="protein sequence ID" value="JAS58927.1"/>
    <property type="molecule type" value="Transcribed_RNA"/>
</dbReference>
<gene>
    <name evidence="2" type="ORF">g.4182</name>
</gene>
<evidence type="ECO:0000313" key="2">
    <source>
        <dbReference type="EMBL" id="JAS58927.1"/>
    </source>
</evidence>
<dbReference type="InterPro" id="IPR006886">
    <property type="entry name" value="RNA_pol_III_Rpc5"/>
</dbReference>